<dbReference type="Pfam" id="PF03704">
    <property type="entry name" value="BTAD"/>
    <property type="match status" value="1"/>
</dbReference>
<feature type="compositionally biased region" description="Basic and acidic residues" evidence="7">
    <location>
        <begin position="122"/>
        <end position="131"/>
    </location>
</feature>
<feature type="domain" description="Response regulatory" evidence="8">
    <location>
        <begin position="2"/>
        <end position="117"/>
    </location>
</feature>
<evidence type="ECO:0000256" key="7">
    <source>
        <dbReference type="SAM" id="MobiDB-lite"/>
    </source>
</evidence>
<gene>
    <name evidence="9" type="ORF">CGZ75_11950</name>
</gene>
<dbReference type="AlphaFoldDB" id="A0A229P4U1"/>
<evidence type="ECO:0000256" key="2">
    <source>
        <dbReference type="ARBA" id="ARBA00023012"/>
    </source>
</evidence>
<comment type="caution">
    <text evidence="9">The sequence shown here is derived from an EMBL/GenBank/DDBJ whole genome shotgun (WGS) entry which is preliminary data.</text>
</comment>
<keyword evidence="5" id="KW-0804">Transcription</keyword>
<reference evidence="9 10" key="1">
    <citation type="submission" date="2017-07" db="EMBL/GenBank/DDBJ databases">
        <title>Paenibacillus herberti R33 genome sequencing and assembly.</title>
        <authorList>
            <person name="Su W."/>
        </authorList>
    </citation>
    <scope>NUCLEOTIDE SEQUENCE [LARGE SCALE GENOMIC DNA]</scope>
    <source>
        <strain evidence="9 10">R33</strain>
    </source>
</reference>
<keyword evidence="3" id="KW-0805">Transcription regulation</keyword>
<keyword evidence="4 9" id="KW-0238">DNA-binding</keyword>
<proteinExistence type="inferred from homology"/>
<keyword evidence="2" id="KW-0902">Two-component regulatory system</keyword>
<organism evidence="9 10">
    <name type="scientific">Paenibacillus herberti</name>
    <dbReference type="NCBI Taxonomy" id="1619309"/>
    <lineage>
        <taxon>Bacteria</taxon>
        <taxon>Bacillati</taxon>
        <taxon>Bacillota</taxon>
        <taxon>Bacilli</taxon>
        <taxon>Bacillales</taxon>
        <taxon>Paenibacillaceae</taxon>
        <taxon>Paenibacillus</taxon>
    </lineage>
</organism>
<evidence type="ECO:0000256" key="6">
    <source>
        <dbReference type="PROSITE-ProRule" id="PRU00169"/>
    </source>
</evidence>
<dbReference type="RefSeq" id="WP_089524357.1">
    <property type="nucleotide sequence ID" value="NZ_NMUQ01000001.1"/>
</dbReference>
<dbReference type="SUPFAM" id="SSF52172">
    <property type="entry name" value="CheY-like"/>
    <property type="match status" value="1"/>
</dbReference>
<name>A0A229P4U1_9BACL</name>
<comment type="similarity">
    <text evidence="1">Belongs to the AfsR/DnrI/RedD regulatory family.</text>
</comment>
<dbReference type="InterPro" id="IPR001867">
    <property type="entry name" value="OmpR/PhoB-type_DNA-bd"/>
</dbReference>
<evidence type="ECO:0000313" key="10">
    <source>
        <dbReference type="Proteomes" id="UP000215145"/>
    </source>
</evidence>
<keyword evidence="10" id="KW-1185">Reference proteome</keyword>
<evidence type="ECO:0000259" key="8">
    <source>
        <dbReference type="PROSITE" id="PS50110"/>
    </source>
</evidence>
<dbReference type="SUPFAM" id="SSF46894">
    <property type="entry name" value="C-terminal effector domain of the bipartite response regulators"/>
    <property type="match status" value="1"/>
</dbReference>
<feature type="region of interest" description="Disordered" evidence="7">
    <location>
        <begin position="111"/>
        <end position="141"/>
    </location>
</feature>
<evidence type="ECO:0000256" key="5">
    <source>
        <dbReference type="ARBA" id="ARBA00023163"/>
    </source>
</evidence>
<dbReference type="PANTHER" id="PTHR35807">
    <property type="entry name" value="TRANSCRIPTIONAL REGULATOR REDD-RELATED"/>
    <property type="match status" value="1"/>
</dbReference>
<dbReference type="InterPro" id="IPR001789">
    <property type="entry name" value="Sig_transdc_resp-reg_receiver"/>
</dbReference>
<dbReference type="Proteomes" id="UP000215145">
    <property type="component" value="Unassembled WGS sequence"/>
</dbReference>
<dbReference type="InterPro" id="IPR011990">
    <property type="entry name" value="TPR-like_helical_dom_sf"/>
</dbReference>
<dbReference type="PANTHER" id="PTHR35807:SF2">
    <property type="entry name" value="TRANSCRIPTIONAL ACTIVATOR DOMAIN"/>
    <property type="match status" value="1"/>
</dbReference>
<evidence type="ECO:0000313" key="9">
    <source>
        <dbReference type="EMBL" id="OXM17282.1"/>
    </source>
</evidence>
<dbReference type="SMART" id="SM00862">
    <property type="entry name" value="Trans_reg_C"/>
    <property type="match status" value="1"/>
</dbReference>
<dbReference type="InterPro" id="IPR005158">
    <property type="entry name" value="BTAD"/>
</dbReference>
<accession>A0A229P4U1</accession>
<dbReference type="EMBL" id="NMUQ01000001">
    <property type="protein sequence ID" value="OXM17282.1"/>
    <property type="molecule type" value="Genomic_DNA"/>
</dbReference>
<dbReference type="SUPFAM" id="SSF48452">
    <property type="entry name" value="TPR-like"/>
    <property type="match status" value="1"/>
</dbReference>
<keyword evidence="6" id="KW-0597">Phosphoprotein</keyword>
<dbReference type="SMART" id="SM00448">
    <property type="entry name" value="REC"/>
    <property type="match status" value="1"/>
</dbReference>
<evidence type="ECO:0000256" key="1">
    <source>
        <dbReference type="ARBA" id="ARBA00005820"/>
    </source>
</evidence>
<dbReference type="InterPro" id="IPR016032">
    <property type="entry name" value="Sig_transdc_resp-reg_C-effctor"/>
</dbReference>
<dbReference type="PROSITE" id="PS50110">
    <property type="entry name" value="RESPONSE_REGULATORY"/>
    <property type="match status" value="1"/>
</dbReference>
<dbReference type="Gene3D" id="1.10.10.10">
    <property type="entry name" value="Winged helix-like DNA-binding domain superfamily/Winged helix DNA-binding domain"/>
    <property type="match status" value="1"/>
</dbReference>
<dbReference type="GO" id="GO:0000160">
    <property type="term" value="P:phosphorelay signal transduction system"/>
    <property type="evidence" value="ECO:0007669"/>
    <property type="project" value="UniProtKB-KW"/>
</dbReference>
<evidence type="ECO:0000256" key="3">
    <source>
        <dbReference type="ARBA" id="ARBA00023015"/>
    </source>
</evidence>
<dbReference type="InterPro" id="IPR036388">
    <property type="entry name" value="WH-like_DNA-bd_sf"/>
</dbReference>
<dbReference type="Gene3D" id="3.40.50.2300">
    <property type="match status" value="1"/>
</dbReference>
<dbReference type="SMART" id="SM01043">
    <property type="entry name" value="BTAD"/>
    <property type="match status" value="1"/>
</dbReference>
<protein>
    <submittedName>
        <fullName evidence="9">DNA-binding response regulator</fullName>
    </submittedName>
</protein>
<dbReference type="GO" id="GO:0003677">
    <property type="term" value="F:DNA binding"/>
    <property type="evidence" value="ECO:0007669"/>
    <property type="project" value="UniProtKB-KW"/>
</dbReference>
<evidence type="ECO:0000256" key="4">
    <source>
        <dbReference type="ARBA" id="ARBA00023125"/>
    </source>
</evidence>
<feature type="modified residue" description="4-aspartylphosphate" evidence="6">
    <location>
        <position position="54"/>
    </location>
</feature>
<dbReference type="Gene3D" id="1.25.40.10">
    <property type="entry name" value="Tetratricopeptide repeat domain"/>
    <property type="match status" value="1"/>
</dbReference>
<sequence>MKVILIDDERAMHLIMSKMLQKLPGIEIIGAFTDTQSAAAFLNENPDVELAFVDLSMPGETGMEFAARMEAVGCPTQLVFVTSHKEYALEAYDLSVLDYIVKPVTQERLQRAVSRATKHRREPSQAEKPAKESSGGTGPAGSSTVVLTMLGDVAVSTGAGRVKWISRKCTELFAYLLLHRGKRIPRSRLVADIFAGTGADSYLNTTVYQLRKSLEPLGLRDALRSENDGYALELGNEPITDYVEFERQTRELRSIHEGNVEAALLVERLYTGELFGDRAYVWAVHETERYSAMHASFVLRLAEALIAMNDMTTASRLLLKLNERNPLDESAVRLLMAIHARSGDKKGLNAIYTGYVRLLGRELGIRPSNELILFFESLVKYVSEKQRSSGKSIGY</sequence>
<dbReference type="InterPro" id="IPR051677">
    <property type="entry name" value="AfsR-DnrI-RedD_regulator"/>
</dbReference>
<dbReference type="GO" id="GO:0006355">
    <property type="term" value="P:regulation of DNA-templated transcription"/>
    <property type="evidence" value="ECO:0007669"/>
    <property type="project" value="InterPro"/>
</dbReference>
<dbReference type="OrthoDB" id="3190595at2"/>
<dbReference type="Pfam" id="PF00072">
    <property type="entry name" value="Response_reg"/>
    <property type="match status" value="1"/>
</dbReference>
<dbReference type="InterPro" id="IPR011006">
    <property type="entry name" value="CheY-like_superfamily"/>
</dbReference>